<dbReference type="RefSeq" id="WP_155988281.1">
    <property type="nucleotide sequence ID" value="NZ_CABLBW010000001.1"/>
</dbReference>
<evidence type="ECO:0000313" key="3">
    <source>
        <dbReference type="Proteomes" id="UP000028863"/>
    </source>
</evidence>
<dbReference type="STRING" id="171693.BN988_02147"/>
<evidence type="ECO:0000256" key="1">
    <source>
        <dbReference type="SAM" id="Phobius"/>
    </source>
</evidence>
<gene>
    <name evidence="2" type="ORF">BN988_02147</name>
</gene>
<reference evidence="2" key="2">
    <citation type="submission" date="2014-03" db="EMBL/GenBank/DDBJ databases">
        <authorList>
            <person name="Urmite Genomes"/>
        </authorList>
    </citation>
    <scope>NUCLEOTIDE SEQUENCE</scope>
    <source>
        <strain evidence="2">S1</strain>
    </source>
</reference>
<keyword evidence="3" id="KW-1185">Reference proteome</keyword>
<dbReference type="AlphaFoldDB" id="W9AD37"/>
<name>W9AD37_9BACI</name>
<proteinExistence type="predicted"/>
<keyword evidence="1" id="KW-0812">Transmembrane</keyword>
<dbReference type="EMBL" id="CCAX010000001">
    <property type="protein sequence ID" value="CDO03629.1"/>
    <property type="molecule type" value="Genomic_DNA"/>
</dbReference>
<evidence type="ECO:0000313" key="2">
    <source>
        <dbReference type="EMBL" id="CDO03629.1"/>
    </source>
</evidence>
<accession>W9AD37</accession>
<reference evidence="2" key="1">
    <citation type="submission" date="2014-03" db="EMBL/GenBank/DDBJ databases">
        <title>Draft genome sequencing of Oceanobacillus picturae strain S1 isolated from human gut.</title>
        <authorList>
            <person name="Croce O."/>
            <person name="Lagier J.C."/>
            <person name="Raoult D."/>
        </authorList>
    </citation>
    <scope>NUCLEOTIDE SEQUENCE [LARGE SCALE GENOMIC DNA]</scope>
    <source>
        <strain evidence="2">S1</strain>
    </source>
</reference>
<comment type="caution">
    <text evidence="2">The sequence shown here is derived from an EMBL/GenBank/DDBJ whole genome shotgun (WGS) entry which is preliminary data.</text>
</comment>
<organism evidence="2 3">
    <name type="scientific">Oceanobacillus picturae</name>
    <dbReference type="NCBI Taxonomy" id="171693"/>
    <lineage>
        <taxon>Bacteria</taxon>
        <taxon>Bacillati</taxon>
        <taxon>Bacillota</taxon>
        <taxon>Bacilli</taxon>
        <taxon>Bacillales</taxon>
        <taxon>Bacillaceae</taxon>
        <taxon>Oceanobacillus</taxon>
    </lineage>
</organism>
<keyword evidence="1" id="KW-1133">Transmembrane helix</keyword>
<sequence length="49" mass="5234">MKYLIPLAMGITLFLMMFLQGTSISTSLFGGVGALIGGGIVVFLLRKQK</sequence>
<protein>
    <submittedName>
        <fullName evidence="2">Uncharacterized protein</fullName>
    </submittedName>
</protein>
<keyword evidence="1" id="KW-0472">Membrane</keyword>
<dbReference type="Proteomes" id="UP000028863">
    <property type="component" value="Unassembled WGS sequence"/>
</dbReference>
<feature type="transmembrane region" description="Helical" evidence="1">
    <location>
        <begin position="28"/>
        <end position="45"/>
    </location>
</feature>